<reference evidence="1" key="1">
    <citation type="submission" date="2019-10" db="EMBL/GenBank/DDBJ databases">
        <authorList>
            <consortium name="DOE Joint Genome Institute"/>
            <person name="Kuo A."/>
            <person name="Miyauchi S."/>
            <person name="Kiss E."/>
            <person name="Drula E."/>
            <person name="Kohler A."/>
            <person name="Sanchez-Garcia M."/>
            <person name="Andreopoulos B."/>
            <person name="Barry K.W."/>
            <person name="Bonito G."/>
            <person name="Buee M."/>
            <person name="Carver A."/>
            <person name="Chen C."/>
            <person name="Cichocki N."/>
            <person name="Clum A."/>
            <person name="Culley D."/>
            <person name="Crous P.W."/>
            <person name="Fauchery L."/>
            <person name="Girlanda M."/>
            <person name="Hayes R."/>
            <person name="Keri Z."/>
            <person name="LaButti K."/>
            <person name="Lipzen A."/>
            <person name="Lombard V."/>
            <person name="Magnuson J."/>
            <person name="Maillard F."/>
            <person name="Morin E."/>
            <person name="Murat C."/>
            <person name="Nolan M."/>
            <person name="Ohm R."/>
            <person name="Pangilinan J."/>
            <person name="Pereira M."/>
            <person name="Perotto S."/>
            <person name="Peter M."/>
            <person name="Riley R."/>
            <person name="Sitrit Y."/>
            <person name="Stielow B."/>
            <person name="Szollosi G."/>
            <person name="Zifcakova L."/>
            <person name="Stursova M."/>
            <person name="Spatafora J.W."/>
            <person name="Tedersoo L."/>
            <person name="Vaario L.-M."/>
            <person name="Yamada A."/>
            <person name="Yan M."/>
            <person name="Wang P."/>
            <person name="Xu J."/>
            <person name="Bruns T."/>
            <person name="Baldrian P."/>
            <person name="Vilgalys R."/>
            <person name="Henrissat B."/>
            <person name="Grigoriev I.V."/>
            <person name="Hibbett D."/>
            <person name="Nagy L.G."/>
            <person name="Martin F.M."/>
        </authorList>
    </citation>
    <scope>NUCLEOTIDE SEQUENCE</scope>
    <source>
        <strain evidence="1">Prilba</strain>
    </source>
</reference>
<protein>
    <submittedName>
        <fullName evidence="1">Uncharacterized protein</fullName>
    </submittedName>
</protein>
<accession>A0A9P5T959</accession>
<evidence type="ECO:0000313" key="2">
    <source>
        <dbReference type="Proteomes" id="UP000759537"/>
    </source>
</evidence>
<evidence type="ECO:0000313" key="1">
    <source>
        <dbReference type="EMBL" id="KAF8479598.1"/>
    </source>
</evidence>
<dbReference type="Proteomes" id="UP000759537">
    <property type="component" value="Unassembled WGS sequence"/>
</dbReference>
<organism evidence="1 2">
    <name type="scientific">Russula ochroleuca</name>
    <dbReference type="NCBI Taxonomy" id="152965"/>
    <lineage>
        <taxon>Eukaryota</taxon>
        <taxon>Fungi</taxon>
        <taxon>Dikarya</taxon>
        <taxon>Basidiomycota</taxon>
        <taxon>Agaricomycotina</taxon>
        <taxon>Agaricomycetes</taxon>
        <taxon>Russulales</taxon>
        <taxon>Russulaceae</taxon>
        <taxon>Russula</taxon>
    </lineage>
</organism>
<dbReference type="EMBL" id="WHVB01000009">
    <property type="protein sequence ID" value="KAF8479598.1"/>
    <property type="molecule type" value="Genomic_DNA"/>
</dbReference>
<name>A0A9P5T959_9AGAM</name>
<comment type="caution">
    <text evidence="1">The sequence shown here is derived from an EMBL/GenBank/DDBJ whole genome shotgun (WGS) entry which is preliminary data.</text>
</comment>
<gene>
    <name evidence="1" type="ORF">DFH94DRAFT_489036</name>
</gene>
<reference evidence="1" key="2">
    <citation type="journal article" date="2020" name="Nat. Commun.">
        <title>Large-scale genome sequencing of mycorrhizal fungi provides insights into the early evolution of symbiotic traits.</title>
        <authorList>
            <person name="Miyauchi S."/>
            <person name="Kiss E."/>
            <person name="Kuo A."/>
            <person name="Drula E."/>
            <person name="Kohler A."/>
            <person name="Sanchez-Garcia M."/>
            <person name="Morin E."/>
            <person name="Andreopoulos B."/>
            <person name="Barry K.W."/>
            <person name="Bonito G."/>
            <person name="Buee M."/>
            <person name="Carver A."/>
            <person name="Chen C."/>
            <person name="Cichocki N."/>
            <person name="Clum A."/>
            <person name="Culley D."/>
            <person name="Crous P.W."/>
            <person name="Fauchery L."/>
            <person name="Girlanda M."/>
            <person name="Hayes R.D."/>
            <person name="Keri Z."/>
            <person name="LaButti K."/>
            <person name="Lipzen A."/>
            <person name="Lombard V."/>
            <person name="Magnuson J."/>
            <person name="Maillard F."/>
            <person name="Murat C."/>
            <person name="Nolan M."/>
            <person name="Ohm R.A."/>
            <person name="Pangilinan J."/>
            <person name="Pereira M.F."/>
            <person name="Perotto S."/>
            <person name="Peter M."/>
            <person name="Pfister S."/>
            <person name="Riley R."/>
            <person name="Sitrit Y."/>
            <person name="Stielow J.B."/>
            <person name="Szollosi G."/>
            <person name="Zifcakova L."/>
            <person name="Stursova M."/>
            <person name="Spatafora J.W."/>
            <person name="Tedersoo L."/>
            <person name="Vaario L.M."/>
            <person name="Yamada A."/>
            <person name="Yan M."/>
            <person name="Wang P."/>
            <person name="Xu J."/>
            <person name="Bruns T."/>
            <person name="Baldrian P."/>
            <person name="Vilgalys R."/>
            <person name="Dunand C."/>
            <person name="Henrissat B."/>
            <person name="Grigoriev I.V."/>
            <person name="Hibbett D."/>
            <person name="Nagy L.G."/>
            <person name="Martin F.M."/>
        </authorList>
    </citation>
    <scope>NUCLEOTIDE SEQUENCE</scope>
    <source>
        <strain evidence="1">Prilba</strain>
    </source>
</reference>
<sequence length="119" mass="13513">MSIVESRRITVKQPFAKLPALLDLPPIGHTGSRASTVSSFRGRLRSEGCLVTKSIKYTNQLAHWVNAVRGNSDESKHLKKRVEDILSEDLRIIFYEGFSLNDPCNLAYCKSNLFHPRRI</sequence>
<proteinExistence type="predicted"/>
<dbReference type="AlphaFoldDB" id="A0A9P5T959"/>
<keyword evidence="2" id="KW-1185">Reference proteome</keyword>
<dbReference type="OrthoDB" id="3216537at2759"/>